<keyword evidence="7" id="KW-0732">Signal</keyword>
<feature type="domain" description="PLD phosphodiesterase" evidence="8">
    <location>
        <begin position="338"/>
        <end position="372"/>
    </location>
</feature>
<dbReference type="Gene3D" id="3.30.870.10">
    <property type="entry name" value="Endonuclease Chain A"/>
    <property type="match status" value="2"/>
</dbReference>
<gene>
    <name evidence="9" type="ORF">ATE80_00535</name>
</gene>
<accession>A0A100YAK5</accession>
<dbReference type="PROSITE" id="PS50035">
    <property type="entry name" value="PLD"/>
    <property type="match status" value="1"/>
</dbReference>
<dbReference type="OrthoDB" id="3740959at2"/>
<evidence type="ECO:0000256" key="4">
    <source>
        <dbReference type="ARBA" id="ARBA00022801"/>
    </source>
</evidence>
<dbReference type="InterPro" id="IPR001736">
    <property type="entry name" value="PLipase_D/transphosphatidylase"/>
</dbReference>
<dbReference type="Proteomes" id="UP000054011">
    <property type="component" value="Unassembled WGS sequence"/>
</dbReference>
<keyword evidence="6" id="KW-0443">Lipid metabolism</keyword>
<dbReference type="RefSeq" id="WP_058940056.1">
    <property type="nucleotide sequence ID" value="NZ_LNSV01000001.1"/>
</dbReference>
<dbReference type="PANTHER" id="PTHR43856:SF1">
    <property type="entry name" value="MITOCHONDRIAL CARDIOLIPIN HYDROLASE"/>
    <property type="match status" value="1"/>
</dbReference>
<evidence type="ECO:0000313" key="10">
    <source>
        <dbReference type="Proteomes" id="UP000054011"/>
    </source>
</evidence>
<evidence type="ECO:0000256" key="1">
    <source>
        <dbReference type="ARBA" id="ARBA00000798"/>
    </source>
</evidence>
<evidence type="ECO:0000256" key="2">
    <source>
        <dbReference type="ARBA" id="ARBA00008664"/>
    </source>
</evidence>
<organism evidence="9 10">
    <name type="scientific">Streptomyces kanasensis</name>
    <dbReference type="NCBI Taxonomy" id="936756"/>
    <lineage>
        <taxon>Bacteria</taxon>
        <taxon>Bacillati</taxon>
        <taxon>Actinomycetota</taxon>
        <taxon>Actinomycetes</taxon>
        <taxon>Kitasatosporales</taxon>
        <taxon>Streptomycetaceae</taxon>
        <taxon>Streptomyces</taxon>
    </lineage>
</organism>
<keyword evidence="10" id="KW-1185">Reference proteome</keyword>
<keyword evidence="4" id="KW-0378">Hydrolase</keyword>
<evidence type="ECO:0000256" key="3">
    <source>
        <dbReference type="ARBA" id="ARBA00012027"/>
    </source>
</evidence>
<dbReference type="Pfam" id="PF13091">
    <property type="entry name" value="PLDc_2"/>
    <property type="match status" value="2"/>
</dbReference>
<dbReference type="InterPro" id="IPR051406">
    <property type="entry name" value="PLD_domain"/>
</dbReference>
<dbReference type="SUPFAM" id="SSF56024">
    <property type="entry name" value="Phospholipase D/nuclease"/>
    <property type="match status" value="2"/>
</dbReference>
<dbReference type="GO" id="GO:0004630">
    <property type="term" value="F:phospholipase D activity"/>
    <property type="evidence" value="ECO:0007669"/>
    <property type="project" value="UniProtKB-EC"/>
</dbReference>
<dbReference type="PANTHER" id="PTHR43856">
    <property type="entry name" value="CARDIOLIPIN HYDROLASE"/>
    <property type="match status" value="1"/>
</dbReference>
<evidence type="ECO:0000256" key="5">
    <source>
        <dbReference type="ARBA" id="ARBA00022963"/>
    </source>
</evidence>
<dbReference type="AlphaFoldDB" id="A0A100YAK5"/>
<protein>
    <recommendedName>
        <fullName evidence="3">phospholipase D</fullName>
        <ecNumber evidence="3">3.1.4.4</ecNumber>
    </recommendedName>
</protein>
<dbReference type="InterPro" id="IPR025202">
    <property type="entry name" value="PLD-like_dom"/>
</dbReference>
<comment type="similarity">
    <text evidence="2">Belongs to the phospholipase D family.</text>
</comment>
<evidence type="ECO:0000313" key="9">
    <source>
        <dbReference type="EMBL" id="KUH40707.1"/>
    </source>
</evidence>
<feature type="chain" id="PRO_5039077353" description="phospholipase D" evidence="7">
    <location>
        <begin position="23"/>
        <end position="423"/>
    </location>
</feature>
<dbReference type="STRING" id="936756.ATE80_00535"/>
<feature type="signal peptide" evidence="7">
    <location>
        <begin position="1"/>
        <end position="22"/>
    </location>
</feature>
<reference evidence="9 10" key="1">
    <citation type="submission" date="2015-11" db="EMBL/GenBank/DDBJ databases">
        <title>Genome-wide analysis reveals the secondary metabolome in Streptomyces kanasensis ZX01.</title>
        <authorList>
            <person name="Zhang G."/>
            <person name="Han L."/>
            <person name="Feng J."/>
            <person name="Zhang X."/>
        </authorList>
    </citation>
    <scope>NUCLEOTIDE SEQUENCE [LARGE SCALE GENOMIC DNA]</scope>
    <source>
        <strain evidence="9 10">ZX01</strain>
    </source>
</reference>
<proteinExistence type="inferred from homology"/>
<dbReference type="GO" id="GO:0016891">
    <property type="term" value="F:RNA endonuclease activity producing 5'-phosphomonoesters, hydrolytic mechanism"/>
    <property type="evidence" value="ECO:0007669"/>
    <property type="project" value="TreeGrafter"/>
</dbReference>
<dbReference type="GO" id="GO:0016042">
    <property type="term" value="P:lipid catabolic process"/>
    <property type="evidence" value="ECO:0007669"/>
    <property type="project" value="UniProtKB-KW"/>
</dbReference>
<comment type="catalytic activity">
    <reaction evidence="1">
        <text>a 1,2-diacyl-sn-glycero-3-phosphocholine + H2O = a 1,2-diacyl-sn-glycero-3-phosphate + choline + H(+)</text>
        <dbReference type="Rhea" id="RHEA:14445"/>
        <dbReference type="ChEBI" id="CHEBI:15354"/>
        <dbReference type="ChEBI" id="CHEBI:15377"/>
        <dbReference type="ChEBI" id="CHEBI:15378"/>
        <dbReference type="ChEBI" id="CHEBI:57643"/>
        <dbReference type="ChEBI" id="CHEBI:58608"/>
        <dbReference type="EC" id="3.1.4.4"/>
    </reaction>
</comment>
<keyword evidence="5" id="KW-0442">Lipid degradation</keyword>
<comment type="caution">
    <text evidence="9">The sequence shown here is derived from an EMBL/GenBank/DDBJ whole genome shotgun (WGS) entry which is preliminary data.</text>
</comment>
<dbReference type="GO" id="GO:0006793">
    <property type="term" value="P:phosphorus metabolic process"/>
    <property type="evidence" value="ECO:0007669"/>
    <property type="project" value="UniProtKB-ARBA"/>
</dbReference>
<name>A0A100YAK5_9ACTN</name>
<sequence>MRTASRWRSRRLAAALSTMVLAAGIHLGGADEAAAVVPQGPIFNKPTGTYEEQHAIRIRLLTYISTAAPQSDIKVALYHLYDEEVARALADAHTQRGVNVQVMLDSTSVIPTDGSYAILKDALGTDRTKGSFVGLCPPKQSCLGDPDALPSSSLNHNKFWLFSQVDGASDLVVQSSSNMSPSAYTRMWNDAFVLPSNPAVYGTYASYFDKLVAMDWRAWTYTSVAHSPFKAYFFPYSGTGNSRDTIWNTLDNVTCKWTEGTTTRQTKVRVAVLRLTRQGVAEKLTALRRAGCAVDVLYAETDSAAGSGTPGTWEALHASGGPTLRCHNHDEDGNPKTTNSVIHSKYLLIDGKYDGAVNKLVWTGSHNYSGPALRENDEALLKIDDSAHHDAYVANFNAAKAAAVPGAADDTDACKGVKSTSDD</sequence>
<evidence type="ECO:0000259" key="8">
    <source>
        <dbReference type="PROSITE" id="PS50035"/>
    </source>
</evidence>
<dbReference type="EMBL" id="LNSV01000001">
    <property type="protein sequence ID" value="KUH40707.1"/>
    <property type="molecule type" value="Genomic_DNA"/>
</dbReference>
<evidence type="ECO:0000256" key="6">
    <source>
        <dbReference type="ARBA" id="ARBA00023098"/>
    </source>
</evidence>
<evidence type="ECO:0000256" key="7">
    <source>
        <dbReference type="SAM" id="SignalP"/>
    </source>
</evidence>
<dbReference type="EC" id="3.1.4.4" evidence="3"/>